<dbReference type="Proteomes" id="UP001066276">
    <property type="component" value="Chromosome 11"/>
</dbReference>
<sequence>VWNDEVWSGALCQENRCQTLAQSFKYIQAVEELNRVPNVPEDLAIRLINWTLPAPGYPH</sequence>
<feature type="non-terminal residue" evidence="1">
    <location>
        <position position="1"/>
    </location>
</feature>
<gene>
    <name evidence="1" type="ORF">NDU88_006362</name>
</gene>
<comment type="caution">
    <text evidence="1">The sequence shown here is derived from an EMBL/GenBank/DDBJ whole genome shotgun (WGS) entry which is preliminary data.</text>
</comment>
<name>A0AAV7LSD9_PLEWA</name>
<keyword evidence="2" id="KW-1185">Reference proteome</keyword>
<protein>
    <submittedName>
        <fullName evidence="1">Uncharacterized protein</fullName>
    </submittedName>
</protein>
<feature type="non-terminal residue" evidence="1">
    <location>
        <position position="59"/>
    </location>
</feature>
<evidence type="ECO:0000313" key="1">
    <source>
        <dbReference type="EMBL" id="KAJ1093257.1"/>
    </source>
</evidence>
<dbReference type="AlphaFoldDB" id="A0AAV7LSD9"/>
<evidence type="ECO:0000313" key="2">
    <source>
        <dbReference type="Proteomes" id="UP001066276"/>
    </source>
</evidence>
<organism evidence="1 2">
    <name type="scientific">Pleurodeles waltl</name>
    <name type="common">Iberian ribbed newt</name>
    <dbReference type="NCBI Taxonomy" id="8319"/>
    <lineage>
        <taxon>Eukaryota</taxon>
        <taxon>Metazoa</taxon>
        <taxon>Chordata</taxon>
        <taxon>Craniata</taxon>
        <taxon>Vertebrata</taxon>
        <taxon>Euteleostomi</taxon>
        <taxon>Amphibia</taxon>
        <taxon>Batrachia</taxon>
        <taxon>Caudata</taxon>
        <taxon>Salamandroidea</taxon>
        <taxon>Salamandridae</taxon>
        <taxon>Pleurodelinae</taxon>
        <taxon>Pleurodeles</taxon>
    </lineage>
</organism>
<reference evidence="1" key="1">
    <citation type="journal article" date="2022" name="bioRxiv">
        <title>Sequencing and chromosome-scale assembly of the giantPleurodeles waltlgenome.</title>
        <authorList>
            <person name="Brown T."/>
            <person name="Elewa A."/>
            <person name="Iarovenko S."/>
            <person name="Subramanian E."/>
            <person name="Araus A.J."/>
            <person name="Petzold A."/>
            <person name="Susuki M."/>
            <person name="Suzuki K.-i.T."/>
            <person name="Hayashi T."/>
            <person name="Toyoda A."/>
            <person name="Oliveira C."/>
            <person name="Osipova E."/>
            <person name="Leigh N.D."/>
            <person name="Simon A."/>
            <person name="Yun M.H."/>
        </authorList>
    </citation>
    <scope>NUCLEOTIDE SEQUENCE</scope>
    <source>
        <strain evidence="1">20211129_DDA</strain>
        <tissue evidence="1">Liver</tissue>
    </source>
</reference>
<accession>A0AAV7LSD9</accession>
<proteinExistence type="predicted"/>
<dbReference type="EMBL" id="JANPWB010000015">
    <property type="protein sequence ID" value="KAJ1093257.1"/>
    <property type="molecule type" value="Genomic_DNA"/>
</dbReference>